<dbReference type="PANTHER" id="PTHR34473:SF2">
    <property type="entry name" value="UPF0699 TRANSMEMBRANE PROTEIN YDBT"/>
    <property type="match status" value="1"/>
</dbReference>
<feature type="domain" description="YdbS-like PH" evidence="3">
    <location>
        <begin position="418"/>
        <end position="488"/>
    </location>
</feature>
<dbReference type="PIRSF" id="PIRSF026631">
    <property type="entry name" value="UCP026631"/>
    <property type="match status" value="1"/>
</dbReference>
<feature type="transmembrane region" description="Helical" evidence="2">
    <location>
        <begin position="394"/>
        <end position="413"/>
    </location>
</feature>
<evidence type="ECO:0000256" key="1">
    <source>
        <dbReference type="SAM" id="MobiDB-lite"/>
    </source>
</evidence>
<dbReference type="Proteomes" id="UP000663929">
    <property type="component" value="Chromosome"/>
</dbReference>
<keyword evidence="5" id="KW-1185">Reference proteome</keyword>
<feature type="region of interest" description="Disordered" evidence="1">
    <location>
        <begin position="501"/>
        <end position="521"/>
    </location>
</feature>
<dbReference type="PANTHER" id="PTHR34473">
    <property type="entry name" value="UPF0699 TRANSMEMBRANE PROTEIN YDBS"/>
    <property type="match status" value="1"/>
</dbReference>
<accession>A0A8A4TWQ2</accession>
<reference evidence="4" key="1">
    <citation type="submission" date="2021-03" db="EMBL/GenBank/DDBJ databases">
        <title>Acanthopleuribacteraceae sp. M133.</title>
        <authorList>
            <person name="Wang G."/>
        </authorList>
    </citation>
    <scope>NUCLEOTIDE SEQUENCE</scope>
    <source>
        <strain evidence="4">M133</strain>
    </source>
</reference>
<feature type="transmembrane region" description="Helical" evidence="2">
    <location>
        <begin position="370"/>
        <end position="388"/>
    </location>
</feature>
<dbReference type="EMBL" id="CP071793">
    <property type="protein sequence ID" value="QTD53777.1"/>
    <property type="molecule type" value="Genomic_DNA"/>
</dbReference>
<proteinExistence type="predicted"/>
<feature type="transmembrane region" description="Helical" evidence="2">
    <location>
        <begin position="230"/>
        <end position="258"/>
    </location>
</feature>
<keyword evidence="2" id="KW-0472">Membrane</keyword>
<feature type="domain" description="YdbS-like PH" evidence="3">
    <location>
        <begin position="68"/>
        <end position="142"/>
    </location>
</feature>
<keyword evidence="2" id="KW-0812">Transmembrane</keyword>
<gene>
    <name evidence="4" type="ORF">J3U87_15110</name>
</gene>
<dbReference type="InterPro" id="IPR005182">
    <property type="entry name" value="YdbS-like_PH"/>
</dbReference>
<evidence type="ECO:0000259" key="3">
    <source>
        <dbReference type="Pfam" id="PF03703"/>
    </source>
</evidence>
<dbReference type="RefSeq" id="WP_237383878.1">
    <property type="nucleotide sequence ID" value="NZ_CP071793.1"/>
</dbReference>
<dbReference type="Pfam" id="PF03703">
    <property type="entry name" value="bPH_2"/>
    <property type="match status" value="3"/>
</dbReference>
<dbReference type="AlphaFoldDB" id="A0A8A4TWQ2"/>
<dbReference type="KEGG" id="scor:J3U87_15110"/>
<name>A0A8A4TWQ2_SULCO</name>
<evidence type="ECO:0000313" key="4">
    <source>
        <dbReference type="EMBL" id="QTD53777.1"/>
    </source>
</evidence>
<keyword evidence="2" id="KW-1133">Transmembrane helix</keyword>
<feature type="transmembrane region" description="Helical" evidence="2">
    <location>
        <begin position="45"/>
        <end position="66"/>
    </location>
</feature>
<feature type="domain" description="YdbS-like PH" evidence="3">
    <location>
        <begin position="260"/>
        <end position="317"/>
    </location>
</feature>
<feature type="transmembrane region" description="Helical" evidence="2">
    <location>
        <begin position="179"/>
        <end position="203"/>
    </location>
</feature>
<organism evidence="4 5">
    <name type="scientific">Sulfidibacter corallicola</name>
    <dbReference type="NCBI Taxonomy" id="2818388"/>
    <lineage>
        <taxon>Bacteria</taxon>
        <taxon>Pseudomonadati</taxon>
        <taxon>Acidobacteriota</taxon>
        <taxon>Holophagae</taxon>
        <taxon>Acanthopleuribacterales</taxon>
        <taxon>Acanthopleuribacteraceae</taxon>
        <taxon>Sulfidibacter</taxon>
    </lineage>
</organism>
<evidence type="ECO:0000313" key="5">
    <source>
        <dbReference type="Proteomes" id="UP000663929"/>
    </source>
</evidence>
<protein>
    <submittedName>
        <fullName evidence="4">PH domain-containing protein</fullName>
    </submittedName>
</protein>
<sequence length="521" mass="58683">MQTSENQAEWRRLQPAMLLLGFGDILRRNLVPVLLAMMLQKQRTFILIFVFFGFILSLFSLILRFISLRYLVDADHITIHEGIFSKKIRRIPIKRIHNINVRQNIAARLLGVVRLDIETAGGGAAEATLVALTRSEADEIIAIVREGKKEAGILAPSDDVDEQGEEASDAVYRISLIDILVAGATTSRIGLVLIAIAGVFQYFDEAIFQKSPEWIQRSGQAVESLRNQSWLHVILVAGGTILLLFFISWLISIISAFVRWHRFTLRSHEGDLSIRTGLFTVRDYTFPIKKIQALQCRMSAFRRPWGLIQIFVQSAGHVGFQDQGSLESDLLVPITHRRRTRFFVETVWPESRWDEVDWQPVHIYTRNRHFRILLFLGLLLSVAIFFLMKGASGALGLATAVFVGSSAVAFLVADQTFRQTAYGRDQQFVYIKTGFIGLHFWVIPIAKIQNAAVEQNPFQRYYGLASLRIDVAGGGEREAVIPNIDVGEAWLLFNRFVNPEAPRTQTRNGSSSPSEPESASA</sequence>
<dbReference type="InterPro" id="IPR014529">
    <property type="entry name" value="UCP026631"/>
</dbReference>
<evidence type="ECO:0000256" key="2">
    <source>
        <dbReference type="SAM" id="Phobius"/>
    </source>
</evidence>
<feature type="compositionally biased region" description="Low complexity" evidence="1">
    <location>
        <begin position="510"/>
        <end position="521"/>
    </location>
</feature>